<organism evidence="2 3">
    <name type="scientific">Micromonospora harpali</name>
    <dbReference type="NCBI Taxonomy" id="1490225"/>
    <lineage>
        <taxon>Bacteria</taxon>
        <taxon>Bacillati</taxon>
        <taxon>Actinomycetota</taxon>
        <taxon>Actinomycetes</taxon>
        <taxon>Micromonosporales</taxon>
        <taxon>Micromonosporaceae</taxon>
        <taxon>Micromonospora</taxon>
    </lineage>
</organism>
<dbReference type="EMBL" id="JBHSQQ010000105">
    <property type="protein sequence ID" value="MFC5943292.1"/>
    <property type="molecule type" value="Genomic_DNA"/>
</dbReference>
<reference evidence="3" key="1">
    <citation type="journal article" date="2019" name="Int. J. Syst. Evol. Microbiol.">
        <title>The Global Catalogue of Microorganisms (GCM) 10K type strain sequencing project: providing services to taxonomists for standard genome sequencing and annotation.</title>
        <authorList>
            <consortium name="The Broad Institute Genomics Platform"/>
            <consortium name="The Broad Institute Genome Sequencing Center for Infectious Disease"/>
            <person name="Wu L."/>
            <person name="Ma J."/>
        </authorList>
    </citation>
    <scope>NUCLEOTIDE SEQUENCE [LARGE SCALE GENOMIC DNA]</scope>
    <source>
        <strain evidence="3">CGMCC 4.7173</strain>
    </source>
</reference>
<accession>A0ABW1HSY0</accession>
<protein>
    <submittedName>
        <fullName evidence="2">DUF2690 domain-containing protein</fullName>
    </submittedName>
</protein>
<dbReference type="RefSeq" id="WP_353900099.1">
    <property type="nucleotide sequence ID" value="NZ_CP158970.1"/>
</dbReference>
<name>A0ABW1HSY0_9ACTN</name>
<evidence type="ECO:0000313" key="3">
    <source>
        <dbReference type="Proteomes" id="UP001596207"/>
    </source>
</evidence>
<comment type="caution">
    <text evidence="2">The sequence shown here is derived from an EMBL/GenBank/DDBJ whole genome shotgun (WGS) entry which is preliminary data.</text>
</comment>
<feature type="signal peptide" evidence="1">
    <location>
        <begin position="1"/>
        <end position="21"/>
    </location>
</feature>
<dbReference type="Proteomes" id="UP001596207">
    <property type="component" value="Unassembled WGS sequence"/>
</dbReference>
<dbReference type="InterPro" id="IPR021224">
    <property type="entry name" value="DUF2690"/>
</dbReference>
<keyword evidence="3" id="KW-1185">Reference proteome</keyword>
<gene>
    <name evidence="2" type="ORF">ACFPZ4_17620</name>
</gene>
<keyword evidence="1" id="KW-0732">Signal</keyword>
<dbReference type="Pfam" id="PF10901">
    <property type="entry name" value="DUF2690"/>
    <property type="match status" value="1"/>
</dbReference>
<evidence type="ECO:0000256" key="1">
    <source>
        <dbReference type="SAM" id="SignalP"/>
    </source>
</evidence>
<proteinExistence type="predicted"/>
<feature type="chain" id="PRO_5046989970" evidence="1">
    <location>
        <begin position="22"/>
        <end position="173"/>
    </location>
</feature>
<sequence>MGAVLALCLSTGLLAPSVASAAPSAPHGVTAASAVVTPENLDPEEGTMISDAELLATGCGATCDGKNPASYKIYSSGCSTCYHYCADDAVTAKSNTDGINLELRYSPRCRTAWARVSSDFYYPTVKSYYTSGAVRTSYSGFAGAYYTPMVNDAGLLARAEASAGPTTWWTDKY</sequence>
<evidence type="ECO:0000313" key="2">
    <source>
        <dbReference type="EMBL" id="MFC5943292.1"/>
    </source>
</evidence>